<accession>A0A183LUK8</accession>
<evidence type="ECO:0000313" key="1">
    <source>
        <dbReference type="EMBL" id="VDO76582.1"/>
    </source>
</evidence>
<dbReference type="InterPro" id="IPR000477">
    <property type="entry name" value="RT_dom"/>
</dbReference>
<dbReference type="InterPro" id="IPR043502">
    <property type="entry name" value="DNA/RNA_pol_sf"/>
</dbReference>
<gene>
    <name evidence="1" type="ORF">SMRZ_LOCUS7483</name>
</gene>
<keyword evidence="2" id="KW-1185">Reference proteome</keyword>
<name>A0A183LUK8_9TREM</name>
<sequence length="291" mass="33034">MWRKMKIIPVHKKASGDKNVKFRPIAITSPFLKTMEKLLILPLQLAIKEHTDPYQFAYRRKRSTLDAVAVLHHNIVFNLEKAFDSIPRQRLLNKLISVNTDSWITNWLCSYLSGREQYTVFGGKCSESLLSQEGVPQGAVLSPLLFSFFLHDLPSSTENTFVKYADDLTVCMPISSSLHPVEMNEFLSHIDCWSVGNGLILNPSKCQAVNFSMRHERNINTILRSHNACAIGDSFINSVSKDSDKNAVTSAHGVYILWMSAIGEKEVCTNLTPVAFKWFSKNECEWLCQQF</sequence>
<reference evidence="1 2" key="1">
    <citation type="submission" date="2018-11" db="EMBL/GenBank/DDBJ databases">
        <authorList>
            <consortium name="Pathogen Informatics"/>
        </authorList>
    </citation>
    <scope>NUCLEOTIDE SEQUENCE [LARGE SCALE GENOMIC DNA]</scope>
    <source>
        <strain evidence="1 2">Zambia</strain>
    </source>
</reference>
<dbReference type="Pfam" id="PF00078">
    <property type="entry name" value="RVT_1"/>
    <property type="match status" value="1"/>
</dbReference>
<dbReference type="STRING" id="48269.A0A183LUK8"/>
<dbReference type="SUPFAM" id="SSF56672">
    <property type="entry name" value="DNA/RNA polymerases"/>
    <property type="match status" value="1"/>
</dbReference>
<evidence type="ECO:0000313" key="2">
    <source>
        <dbReference type="Proteomes" id="UP000277204"/>
    </source>
</evidence>
<proteinExistence type="predicted"/>
<dbReference type="AlphaFoldDB" id="A0A183LUK8"/>
<dbReference type="CDD" id="cd01650">
    <property type="entry name" value="RT_nLTR_like"/>
    <property type="match status" value="1"/>
</dbReference>
<dbReference type="PROSITE" id="PS50878">
    <property type="entry name" value="RT_POL"/>
    <property type="match status" value="1"/>
</dbReference>
<organism evidence="1 2">
    <name type="scientific">Schistosoma margrebowiei</name>
    <dbReference type="NCBI Taxonomy" id="48269"/>
    <lineage>
        <taxon>Eukaryota</taxon>
        <taxon>Metazoa</taxon>
        <taxon>Spiralia</taxon>
        <taxon>Lophotrochozoa</taxon>
        <taxon>Platyhelminthes</taxon>
        <taxon>Trematoda</taxon>
        <taxon>Digenea</taxon>
        <taxon>Strigeidida</taxon>
        <taxon>Schistosomatoidea</taxon>
        <taxon>Schistosomatidae</taxon>
        <taxon>Schistosoma</taxon>
    </lineage>
</organism>
<dbReference type="Proteomes" id="UP000277204">
    <property type="component" value="Unassembled WGS sequence"/>
</dbReference>
<dbReference type="PANTHER" id="PTHR33332">
    <property type="entry name" value="REVERSE TRANSCRIPTASE DOMAIN-CONTAINING PROTEIN"/>
    <property type="match status" value="1"/>
</dbReference>
<protein>
    <submittedName>
        <fullName evidence="1">Uncharacterized protein</fullName>
    </submittedName>
</protein>
<dbReference type="EMBL" id="UZAI01003029">
    <property type="protein sequence ID" value="VDO76582.1"/>
    <property type="molecule type" value="Genomic_DNA"/>
</dbReference>